<evidence type="ECO:0000313" key="7">
    <source>
        <dbReference type="Proteomes" id="UP001519342"/>
    </source>
</evidence>
<evidence type="ECO:0000256" key="2">
    <source>
        <dbReference type="ARBA" id="ARBA00022963"/>
    </source>
</evidence>
<dbReference type="InterPro" id="IPR016035">
    <property type="entry name" value="Acyl_Trfase/lysoPLipase"/>
</dbReference>
<dbReference type="PANTHER" id="PTHR14226:SF25">
    <property type="entry name" value="PHOSPHOESTERASE"/>
    <property type="match status" value="1"/>
</dbReference>
<feature type="active site" description="Proton acceptor" evidence="4">
    <location>
        <position position="195"/>
    </location>
</feature>
<feature type="domain" description="PNPLA" evidence="5">
    <location>
        <begin position="6"/>
        <end position="208"/>
    </location>
</feature>
<evidence type="ECO:0000256" key="1">
    <source>
        <dbReference type="ARBA" id="ARBA00022801"/>
    </source>
</evidence>
<dbReference type="InterPro" id="IPR002641">
    <property type="entry name" value="PNPLA_dom"/>
</dbReference>
<dbReference type="InterPro" id="IPR050301">
    <property type="entry name" value="NTE"/>
</dbReference>
<protein>
    <submittedName>
        <fullName evidence="6">NTE family protein</fullName>
    </submittedName>
</protein>
<dbReference type="Pfam" id="PF01734">
    <property type="entry name" value="Patatin"/>
    <property type="match status" value="1"/>
</dbReference>
<dbReference type="PANTHER" id="PTHR14226">
    <property type="entry name" value="NEUROPATHY TARGET ESTERASE/SWISS CHEESE D.MELANOGASTER"/>
    <property type="match status" value="1"/>
</dbReference>
<dbReference type="Gene3D" id="3.40.1090.10">
    <property type="entry name" value="Cytosolic phospholipase A2 catalytic domain"/>
    <property type="match status" value="2"/>
</dbReference>
<comment type="caution">
    <text evidence="6">The sequence shown here is derived from an EMBL/GenBank/DDBJ whole genome shotgun (WGS) entry which is preliminary data.</text>
</comment>
<evidence type="ECO:0000313" key="6">
    <source>
        <dbReference type="EMBL" id="MBP1925033.1"/>
    </source>
</evidence>
<dbReference type="PROSITE" id="PS51635">
    <property type="entry name" value="PNPLA"/>
    <property type="match status" value="1"/>
</dbReference>
<reference evidence="6 7" key="1">
    <citation type="submission" date="2021-03" db="EMBL/GenBank/DDBJ databases">
        <title>Genomic Encyclopedia of Type Strains, Phase IV (KMG-IV): sequencing the most valuable type-strain genomes for metagenomic binning, comparative biology and taxonomic classification.</title>
        <authorList>
            <person name="Goeker M."/>
        </authorList>
    </citation>
    <scope>NUCLEOTIDE SEQUENCE [LARGE SCALE GENOMIC DNA]</scope>
    <source>
        <strain evidence="6 7">DSM 24004</strain>
    </source>
</reference>
<keyword evidence="2 4" id="KW-0442">Lipid degradation</keyword>
<proteinExistence type="predicted"/>
<keyword evidence="1 4" id="KW-0378">Hydrolase</keyword>
<dbReference type="SUPFAM" id="SSF52151">
    <property type="entry name" value="FabD/lysophospholipase-like"/>
    <property type="match status" value="1"/>
</dbReference>
<accession>A0ABS4GBG7</accession>
<dbReference type="EMBL" id="JAGGKS010000002">
    <property type="protein sequence ID" value="MBP1925033.1"/>
    <property type="molecule type" value="Genomic_DNA"/>
</dbReference>
<keyword evidence="7" id="KW-1185">Reference proteome</keyword>
<dbReference type="Proteomes" id="UP001519342">
    <property type="component" value="Unassembled WGS sequence"/>
</dbReference>
<feature type="short sequence motif" description="GXGXXG" evidence="4">
    <location>
        <begin position="10"/>
        <end position="15"/>
    </location>
</feature>
<evidence type="ECO:0000259" key="5">
    <source>
        <dbReference type="PROSITE" id="PS51635"/>
    </source>
</evidence>
<feature type="short sequence motif" description="DGA/G" evidence="4">
    <location>
        <begin position="195"/>
        <end position="197"/>
    </location>
</feature>
<evidence type="ECO:0000256" key="4">
    <source>
        <dbReference type="PROSITE-ProRule" id="PRU01161"/>
    </source>
</evidence>
<gene>
    <name evidence="6" type="ORF">J2Z76_000890</name>
</gene>
<feature type="short sequence motif" description="GXSXG" evidence="4">
    <location>
        <begin position="39"/>
        <end position="43"/>
    </location>
</feature>
<feature type="active site" description="Nucleophile" evidence="4">
    <location>
        <position position="41"/>
    </location>
</feature>
<sequence>MSDIGLVLGGGGAKGAYEIGAWHALCQHGINKNIKMYSGASIGAINCALIQLMDSDSAAEVWLEYDLQKRFMDNGIDYNEIVQIINRIKKGKNVDFDGILSRDGLIELLDELNIENLEKSEKDFYASVVNITKIPKERRFLKPAIDWYEGRKTGFTQYINLKNANKDFIVKVLSASSALPVIYTPIIIEDQYFVDGGVNDNLPIYPVYQSGYRKIIVISCERVNYFSIMRRYPSIQMILIQPSRYLGNLLNGTLNFNQDKLKQSFELGYNDAMNAIKRNHSIFGTTFLGD</sequence>
<evidence type="ECO:0000256" key="3">
    <source>
        <dbReference type="ARBA" id="ARBA00023098"/>
    </source>
</evidence>
<dbReference type="RefSeq" id="WP_209510786.1">
    <property type="nucleotide sequence ID" value="NZ_JAGGKS010000002.1"/>
</dbReference>
<keyword evidence="3 4" id="KW-0443">Lipid metabolism</keyword>
<organism evidence="6 7">
    <name type="scientific">Sedimentibacter acidaminivorans</name>
    <dbReference type="NCBI Taxonomy" id="913099"/>
    <lineage>
        <taxon>Bacteria</taxon>
        <taxon>Bacillati</taxon>
        <taxon>Bacillota</taxon>
        <taxon>Tissierellia</taxon>
        <taxon>Sedimentibacter</taxon>
    </lineage>
</organism>
<name>A0ABS4GBG7_9FIRM</name>